<comment type="similarity">
    <text evidence="1">Belongs to the glycosyltransferase 2 family.</text>
</comment>
<dbReference type="AlphaFoldDB" id="A0AA49GIJ1"/>
<keyword evidence="3 5" id="KW-0808">Transferase</keyword>
<protein>
    <submittedName>
        <fullName evidence="5">Glycosyltransferase</fullName>
        <ecNumber evidence="5">2.4.-.-</ecNumber>
    </submittedName>
</protein>
<evidence type="ECO:0000313" key="5">
    <source>
        <dbReference type="EMBL" id="WKN35510.1"/>
    </source>
</evidence>
<keyword evidence="4" id="KW-1133">Transmembrane helix</keyword>
<evidence type="ECO:0000256" key="3">
    <source>
        <dbReference type="ARBA" id="ARBA00022679"/>
    </source>
</evidence>
<dbReference type="PANTHER" id="PTHR43630">
    <property type="entry name" value="POLY-BETA-1,6-N-ACETYL-D-GLUCOSAMINE SYNTHASE"/>
    <property type="match status" value="1"/>
</dbReference>
<feature type="transmembrane region" description="Helical" evidence="4">
    <location>
        <begin position="327"/>
        <end position="346"/>
    </location>
</feature>
<dbReference type="InterPro" id="IPR029044">
    <property type="entry name" value="Nucleotide-diphossugar_trans"/>
</dbReference>
<keyword evidence="2 5" id="KW-0328">Glycosyltransferase</keyword>
<name>A0AA49GIJ1_9BACT</name>
<feature type="transmembrane region" description="Helical" evidence="4">
    <location>
        <begin position="6"/>
        <end position="26"/>
    </location>
</feature>
<sequence>MIVILSYVLYSFFALTVIYTAFFSLAGKLKRSKQISDSANKANIAILIPAYKEDAVIVSVAKSLLDLDYPIENYTVFVIADHLKESTMATLREFNIKVVPVNFDVSTKAKSLNYCLDKIDEREYDLVLICDADNVLSKSFLNKVNNAFQKGYKAIQGRRVAKNVDSDYAILDGASEIINNHIFRKGPSALGLSASLIGSGMAFATEEVKKALSTIKAVGGFDKVLQLSMIQRGHQIIYLEDAIVYDEKVSSAQNFKNQRKRWLSSQYIYLARFFGRGIKSLANGKFDYFNIAILHNLFLPRVLTLGLLFVLAVLSIWVHAISPIAYWDYWILLLVYSLSLLLALPARAFDRKLLKAIISLPTAFVQMFLLLFRLKGADTKFIHTEHSKTEVDNSLFSIDEKR</sequence>
<dbReference type="GO" id="GO:0016757">
    <property type="term" value="F:glycosyltransferase activity"/>
    <property type="evidence" value="ECO:0007669"/>
    <property type="project" value="UniProtKB-KW"/>
</dbReference>
<dbReference type="Pfam" id="PF13641">
    <property type="entry name" value="Glyco_tranf_2_3"/>
    <property type="match status" value="1"/>
</dbReference>
<dbReference type="EMBL" id="CP120682">
    <property type="protein sequence ID" value="WKN35510.1"/>
    <property type="molecule type" value="Genomic_DNA"/>
</dbReference>
<proteinExistence type="inferred from homology"/>
<dbReference type="SUPFAM" id="SSF53448">
    <property type="entry name" value="Nucleotide-diphospho-sugar transferases"/>
    <property type="match status" value="1"/>
</dbReference>
<evidence type="ECO:0000256" key="4">
    <source>
        <dbReference type="SAM" id="Phobius"/>
    </source>
</evidence>
<evidence type="ECO:0000256" key="1">
    <source>
        <dbReference type="ARBA" id="ARBA00006739"/>
    </source>
</evidence>
<reference evidence="5" key="2">
    <citation type="journal article" date="2024" name="Antonie Van Leeuwenhoek">
        <title>Roseihalotalea indica gen. nov., sp. nov., a halophilic Bacteroidetes from mesopelagic Southwest Indian Ocean with higher carbohydrate metabolic potential.</title>
        <authorList>
            <person name="Chen B."/>
            <person name="Zhang M."/>
            <person name="Lin D."/>
            <person name="Ye J."/>
            <person name="Tang K."/>
        </authorList>
    </citation>
    <scope>NUCLEOTIDE SEQUENCE</scope>
    <source>
        <strain evidence="5">TK19036</strain>
    </source>
</reference>
<organism evidence="5">
    <name type="scientific">Roseihalotalea indica</name>
    <dbReference type="NCBI Taxonomy" id="2867963"/>
    <lineage>
        <taxon>Bacteria</taxon>
        <taxon>Pseudomonadati</taxon>
        <taxon>Bacteroidota</taxon>
        <taxon>Cytophagia</taxon>
        <taxon>Cytophagales</taxon>
        <taxon>Catalimonadaceae</taxon>
        <taxon>Roseihalotalea</taxon>
    </lineage>
</organism>
<feature type="transmembrane region" description="Helical" evidence="4">
    <location>
        <begin position="302"/>
        <end position="321"/>
    </location>
</feature>
<feature type="transmembrane region" description="Helical" evidence="4">
    <location>
        <begin position="353"/>
        <end position="372"/>
    </location>
</feature>
<gene>
    <name evidence="5" type="ORF">K4G66_24350</name>
</gene>
<accession>A0AA49GIJ1</accession>
<evidence type="ECO:0000256" key="2">
    <source>
        <dbReference type="ARBA" id="ARBA00022676"/>
    </source>
</evidence>
<dbReference type="EC" id="2.4.-.-" evidence="5"/>
<reference evidence="5" key="1">
    <citation type="journal article" date="2023" name="Comput. Struct. Biotechnol. J.">
        <title>Discovery of a novel marine Bacteroidetes with a rich repertoire of carbohydrate-active enzymes.</title>
        <authorList>
            <person name="Chen B."/>
            <person name="Liu G."/>
            <person name="Chen Q."/>
            <person name="Wang H."/>
            <person name="Liu L."/>
            <person name="Tang K."/>
        </authorList>
    </citation>
    <scope>NUCLEOTIDE SEQUENCE</scope>
    <source>
        <strain evidence="5">TK19036</strain>
    </source>
</reference>
<dbReference type="PANTHER" id="PTHR43630:SF1">
    <property type="entry name" value="POLY-BETA-1,6-N-ACETYL-D-GLUCOSAMINE SYNTHASE"/>
    <property type="match status" value="1"/>
</dbReference>
<keyword evidence="4" id="KW-0812">Transmembrane</keyword>
<keyword evidence="4" id="KW-0472">Membrane</keyword>
<dbReference type="Gene3D" id="3.90.550.10">
    <property type="entry name" value="Spore Coat Polysaccharide Biosynthesis Protein SpsA, Chain A"/>
    <property type="match status" value="1"/>
</dbReference>